<dbReference type="InterPro" id="IPR019701">
    <property type="entry name" value="Phage_P22_NinX"/>
</dbReference>
<proteinExistence type="predicted"/>
<dbReference type="Proteomes" id="UP000325273">
    <property type="component" value="Unassembled WGS sequence"/>
</dbReference>
<evidence type="ECO:0000313" key="2">
    <source>
        <dbReference type="Proteomes" id="UP000325273"/>
    </source>
</evidence>
<accession>A0A5B0HD64</accession>
<sequence>MGGIQQEGERMKVSELSGPLLDFWVARAEGYKSVDDVPSTLTGEWSDGSGTKNDWAPSTDWAQGGPIIAKNFGVIHGVNPVVDSWPDGDELLPFLLRLYVQFECGEEIEDWDAPQTAG</sequence>
<dbReference type="Pfam" id="PF10765">
    <property type="entry name" value="Phage_P22_NinX"/>
    <property type="match status" value="1"/>
</dbReference>
<dbReference type="EMBL" id="VTUZ01000005">
    <property type="protein sequence ID" value="KAA1013062.1"/>
    <property type="molecule type" value="Genomic_DNA"/>
</dbReference>
<name>A0A5B0HD64_9BURK</name>
<comment type="caution">
    <text evidence="1">The sequence shown here is derived from an EMBL/GenBank/DDBJ whole genome shotgun (WGS) entry which is preliminary data.</text>
</comment>
<organism evidence="1 2">
    <name type="scientific">Paraburkholderia panacisoli</name>
    <dbReference type="NCBI Taxonomy" id="2603818"/>
    <lineage>
        <taxon>Bacteria</taxon>
        <taxon>Pseudomonadati</taxon>
        <taxon>Pseudomonadota</taxon>
        <taxon>Betaproteobacteria</taxon>
        <taxon>Burkholderiales</taxon>
        <taxon>Burkholderiaceae</taxon>
        <taxon>Paraburkholderia</taxon>
    </lineage>
</organism>
<reference evidence="1 2" key="1">
    <citation type="submission" date="2019-08" db="EMBL/GenBank/DDBJ databases">
        <title>Paraburkholderia sp. DCY113.</title>
        <authorList>
            <person name="Kang J."/>
        </authorList>
    </citation>
    <scope>NUCLEOTIDE SEQUENCE [LARGE SCALE GENOMIC DNA]</scope>
    <source>
        <strain evidence="1 2">DCY113</strain>
    </source>
</reference>
<evidence type="ECO:0000313" key="1">
    <source>
        <dbReference type="EMBL" id="KAA1013062.1"/>
    </source>
</evidence>
<gene>
    <name evidence="1" type="ORF">FVF58_09740</name>
</gene>
<protein>
    <submittedName>
        <fullName evidence="1">DUF2591 domain-containing protein</fullName>
    </submittedName>
</protein>
<keyword evidence="2" id="KW-1185">Reference proteome</keyword>
<dbReference type="AlphaFoldDB" id="A0A5B0HD64"/>